<evidence type="ECO:0000313" key="3">
    <source>
        <dbReference type="Proteomes" id="UP000625316"/>
    </source>
</evidence>
<dbReference type="EMBL" id="JADEXQ010000003">
    <property type="protein sequence ID" value="MBE9028451.1"/>
    <property type="molecule type" value="Genomic_DNA"/>
</dbReference>
<dbReference type="Proteomes" id="UP000625316">
    <property type="component" value="Unassembled WGS sequence"/>
</dbReference>
<evidence type="ECO:0000313" key="2">
    <source>
        <dbReference type="EMBL" id="MBE9028451.1"/>
    </source>
</evidence>
<reference evidence="2" key="1">
    <citation type="submission" date="2020-10" db="EMBL/GenBank/DDBJ databases">
        <authorList>
            <person name="Castelo-Branco R."/>
            <person name="Eusebio N."/>
            <person name="Adriana R."/>
            <person name="Vieira A."/>
            <person name="Brugerolle De Fraissinette N."/>
            <person name="Rezende De Castro R."/>
            <person name="Schneider M.P."/>
            <person name="Vasconcelos V."/>
            <person name="Leao P.N."/>
        </authorList>
    </citation>
    <scope>NUCLEOTIDE SEQUENCE</scope>
    <source>
        <strain evidence="2">LEGE 11480</strain>
    </source>
</reference>
<organism evidence="2 3">
    <name type="scientific">Romeriopsis navalis LEGE 11480</name>
    <dbReference type="NCBI Taxonomy" id="2777977"/>
    <lineage>
        <taxon>Bacteria</taxon>
        <taxon>Bacillati</taxon>
        <taxon>Cyanobacteriota</taxon>
        <taxon>Cyanophyceae</taxon>
        <taxon>Leptolyngbyales</taxon>
        <taxon>Leptolyngbyaceae</taxon>
        <taxon>Romeriopsis</taxon>
        <taxon>Romeriopsis navalis</taxon>
    </lineage>
</organism>
<sequence length="169" mass="19033">MNMTGHEYANVIADYVYEHFSDRGITVYREVNIGKSIIGKNRRVDLMLLHEADQTAFALECKYQDSSGTADEKIPYALENMRALPMAGCIVYAGSGFSVGVLHMLQASEIAAYCLPDLQQLKSNKHTRELDHLLAMHFGWWDVLVAGKKPWVKRSIKQQVIELKMDGGV</sequence>
<gene>
    <name evidence="2" type="ORF">IQ266_01610</name>
</gene>
<name>A0A928VKU3_9CYAN</name>
<proteinExistence type="predicted"/>
<dbReference type="AlphaFoldDB" id="A0A928VKU3"/>
<protein>
    <recommendedName>
        <fullName evidence="1">PD-(D/E)XK nuclease domain-containing protein</fullName>
    </recommendedName>
</protein>
<comment type="caution">
    <text evidence="2">The sequence shown here is derived from an EMBL/GenBank/DDBJ whole genome shotgun (WGS) entry which is preliminary data.</text>
</comment>
<evidence type="ECO:0000259" key="1">
    <source>
        <dbReference type="Pfam" id="PF20472"/>
    </source>
</evidence>
<keyword evidence="3" id="KW-1185">Reference proteome</keyword>
<feature type="domain" description="PD-(D/E)XK nuclease" evidence="1">
    <location>
        <begin position="4"/>
        <end position="141"/>
    </location>
</feature>
<dbReference type="InterPro" id="IPR046821">
    <property type="entry name" value="PDDEXK_11"/>
</dbReference>
<dbReference type="Pfam" id="PF20472">
    <property type="entry name" value="PDDEXK_11"/>
    <property type="match status" value="1"/>
</dbReference>
<dbReference type="RefSeq" id="WP_264323273.1">
    <property type="nucleotide sequence ID" value="NZ_JADEXQ010000003.1"/>
</dbReference>
<accession>A0A928VKU3</accession>